<gene>
    <name evidence="3" type="ORF">HJG63_011736</name>
</gene>
<evidence type="ECO:0000313" key="3">
    <source>
        <dbReference type="EMBL" id="KAF6457203.1"/>
    </source>
</evidence>
<feature type="transmembrane region" description="Helical" evidence="2">
    <location>
        <begin position="37"/>
        <end position="59"/>
    </location>
</feature>
<protein>
    <submittedName>
        <fullName evidence="3">Uncharacterized protein</fullName>
    </submittedName>
</protein>
<evidence type="ECO:0000313" key="4">
    <source>
        <dbReference type="Proteomes" id="UP000593571"/>
    </source>
</evidence>
<sequence length="138" mass="14886">MIECHVERGGVRRGGGRTRGCEAVLGSEVRTRNPARWISAPLALCFISLCIFVKILSALSGDPLVIIHRGGNNRDAQAPRQYSTLPQRPCSPRSPPDSEAEGSARKAHRRHEPADDSLPELDTVSSSPRALVSAPGVR</sequence>
<evidence type="ECO:0000256" key="1">
    <source>
        <dbReference type="SAM" id="MobiDB-lite"/>
    </source>
</evidence>
<organism evidence="3 4">
    <name type="scientific">Rousettus aegyptiacus</name>
    <name type="common">Egyptian fruit bat</name>
    <name type="synonym">Pteropus aegyptiacus</name>
    <dbReference type="NCBI Taxonomy" id="9407"/>
    <lineage>
        <taxon>Eukaryota</taxon>
        <taxon>Metazoa</taxon>
        <taxon>Chordata</taxon>
        <taxon>Craniata</taxon>
        <taxon>Vertebrata</taxon>
        <taxon>Euteleostomi</taxon>
        <taxon>Mammalia</taxon>
        <taxon>Eutheria</taxon>
        <taxon>Laurasiatheria</taxon>
        <taxon>Chiroptera</taxon>
        <taxon>Yinpterochiroptera</taxon>
        <taxon>Pteropodoidea</taxon>
        <taxon>Pteropodidae</taxon>
        <taxon>Rousettinae</taxon>
        <taxon>Rousettus</taxon>
    </lineage>
</organism>
<keyword evidence="2" id="KW-0472">Membrane</keyword>
<name>A0A7J8GAV5_ROUAE</name>
<accession>A0A7J8GAV5</accession>
<dbReference type="Proteomes" id="UP000593571">
    <property type="component" value="Unassembled WGS sequence"/>
</dbReference>
<feature type="region of interest" description="Disordered" evidence="1">
    <location>
        <begin position="67"/>
        <end position="138"/>
    </location>
</feature>
<keyword evidence="2" id="KW-0812">Transmembrane</keyword>
<reference evidence="3 4" key="1">
    <citation type="journal article" date="2020" name="Nature">
        <title>Six reference-quality genomes reveal evolution of bat adaptations.</title>
        <authorList>
            <person name="Jebb D."/>
            <person name="Huang Z."/>
            <person name="Pippel M."/>
            <person name="Hughes G.M."/>
            <person name="Lavrichenko K."/>
            <person name="Devanna P."/>
            <person name="Winkler S."/>
            <person name="Jermiin L.S."/>
            <person name="Skirmuntt E.C."/>
            <person name="Katzourakis A."/>
            <person name="Burkitt-Gray L."/>
            <person name="Ray D.A."/>
            <person name="Sullivan K.A.M."/>
            <person name="Roscito J.G."/>
            <person name="Kirilenko B.M."/>
            <person name="Davalos L.M."/>
            <person name="Corthals A.P."/>
            <person name="Power M.L."/>
            <person name="Jones G."/>
            <person name="Ransome R.D."/>
            <person name="Dechmann D.K.N."/>
            <person name="Locatelli A.G."/>
            <person name="Puechmaille S.J."/>
            <person name="Fedrigo O."/>
            <person name="Jarvis E.D."/>
            <person name="Hiller M."/>
            <person name="Vernes S.C."/>
            <person name="Myers E.W."/>
            <person name="Teeling E.C."/>
        </authorList>
    </citation>
    <scope>NUCLEOTIDE SEQUENCE [LARGE SCALE GENOMIC DNA]</scope>
    <source>
        <strain evidence="3">MRouAeg1</strain>
        <tissue evidence="3">Muscle</tissue>
    </source>
</reference>
<keyword evidence="2" id="KW-1133">Transmembrane helix</keyword>
<keyword evidence="4" id="KW-1185">Reference proteome</keyword>
<comment type="caution">
    <text evidence="3">The sequence shown here is derived from an EMBL/GenBank/DDBJ whole genome shotgun (WGS) entry which is preliminary data.</text>
</comment>
<dbReference type="EMBL" id="JACASE010000006">
    <property type="protein sequence ID" value="KAF6457203.1"/>
    <property type="molecule type" value="Genomic_DNA"/>
</dbReference>
<evidence type="ECO:0000256" key="2">
    <source>
        <dbReference type="SAM" id="Phobius"/>
    </source>
</evidence>
<dbReference type="AlphaFoldDB" id="A0A7J8GAV5"/>
<proteinExistence type="predicted"/>